<sequence>MTRKQLERRKEKRRRQAEARAMEAAAAAAARRAARRARVRPRRFFAPQGRYWIMVRAMPAKALKAASELRALNLPFFEARAATTFVTARGQQRTADVAILRQTLFVGMGSLADYLALERCAWLASVLSPLDERGFGWIDPRAFRHAWHAAIFDRRPVPAISRADMQRFADHVTGHLKDDEKSADDLLAPLFATGINVRVKAGKFASFAGTVEGYNPKAESYSVAVNIFGRKEDVEIPEEALEAA</sequence>
<dbReference type="CDD" id="cd06091">
    <property type="entry name" value="KOW_NusG"/>
    <property type="match status" value="1"/>
</dbReference>
<dbReference type="EMBL" id="JABEPP010000007">
    <property type="protein sequence ID" value="NNM75041.1"/>
    <property type="molecule type" value="Genomic_DNA"/>
</dbReference>
<proteinExistence type="predicted"/>
<keyword evidence="2" id="KW-1185">Reference proteome</keyword>
<reference evidence="1 2" key="1">
    <citation type="submission" date="2020-04" db="EMBL/GenBank/DDBJ databases">
        <title>Enterovirga sp. isolate from soil.</title>
        <authorList>
            <person name="Chea S."/>
            <person name="Kim D.-U."/>
        </authorList>
    </citation>
    <scope>NUCLEOTIDE SEQUENCE [LARGE SCALE GENOMIC DNA]</scope>
    <source>
        <strain evidence="1 2">DB1703</strain>
    </source>
</reference>
<comment type="caution">
    <text evidence="1">The sequence shown here is derived from an EMBL/GenBank/DDBJ whole genome shotgun (WGS) entry which is preliminary data.</text>
</comment>
<organism evidence="1 2">
    <name type="scientific">Enterovirga aerilata</name>
    <dbReference type="NCBI Taxonomy" id="2730920"/>
    <lineage>
        <taxon>Bacteria</taxon>
        <taxon>Pseudomonadati</taxon>
        <taxon>Pseudomonadota</taxon>
        <taxon>Alphaproteobacteria</taxon>
        <taxon>Hyphomicrobiales</taxon>
        <taxon>Methylobacteriaceae</taxon>
        <taxon>Enterovirga</taxon>
    </lineage>
</organism>
<name>A0A849ICP5_9HYPH</name>
<evidence type="ECO:0000313" key="1">
    <source>
        <dbReference type="EMBL" id="NNM75041.1"/>
    </source>
</evidence>
<accession>A0A849ICP5</accession>
<dbReference type="InterPro" id="IPR008991">
    <property type="entry name" value="Translation_prot_SH3-like_sf"/>
</dbReference>
<evidence type="ECO:0000313" key="2">
    <source>
        <dbReference type="Proteomes" id="UP000564885"/>
    </source>
</evidence>
<dbReference type="SUPFAM" id="SSF50104">
    <property type="entry name" value="Translation proteins SH3-like domain"/>
    <property type="match status" value="1"/>
</dbReference>
<gene>
    <name evidence="1" type="ORF">HJG44_22010</name>
</gene>
<dbReference type="Proteomes" id="UP000564885">
    <property type="component" value="Unassembled WGS sequence"/>
</dbReference>
<dbReference type="RefSeq" id="WP_171220545.1">
    <property type="nucleotide sequence ID" value="NZ_JABEPP010000007.1"/>
</dbReference>
<protein>
    <submittedName>
        <fullName evidence="1">Uncharacterized protein</fullName>
    </submittedName>
</protein>
<dbReference type="AlphaFoldDB" id="A0A849ICP5"/>
<dbReference type="InterPro" id="IPR014722">
    <property type="entry name" value="Rib_uL2_dom2"/>
</dbReference>
<dbReference type="Gene3D" id="2.30.30.30">
    <property type="match status" value="1"/>
</dbReference>